<reference evidence="1 2" key="1">
    <citation type="journal article" date="2016" name="Sci. Rep.">
        <title>Draft genome sequencing and secretome analysis of fungal phytopathogen Ascochyta rabiei provides insight into the necrotrophic effector repertoire.</title>
        <authorList>
            <person name="Verma S."/>
            <person name="Gazara R.K."/>
            <person name="Nizam S."/>
            <person name="Parween S."/>
            <person name="Chattopadhyay D."/>
            <person name="Verma P.K."/>
        </authorList>
    </citation>
    <scope>NUCLEOTIDE SEQUENCE [LARGE SCALE GENOMIC DNA]</scope>
    <source>
        <strain evidence="1 2">ArDII</strain>
    </source>
</reference>
<proteinExistence type="predicted"/>
<gene>
    <name evidence="1" type="ORF">ST47_g9820</name>
</gene>
<comment type="caution">
    <text evidence="1">The sequence shown here is derived from an EMBL/GenBank/DDBJ whole genome shotgun (WGS) entry which is preliminary data.</text>
</comment>
<keyword evidence="2" id="KW-1185">Reference proteome</keyword>
<accession>A0A162WHS0</accession>
<dbReference type="EMBL" id="JYNV01000305">
    <property type="protein sequence ID" value="KZM19035.1"/>
    <property type="molecule type" value="Genomic_DNA"/>
</dbReference>
<name>A0A162WHS0_DIDRA</name>
<organism evidence="1 2">
    <name type="scientific">Didymella rabiei</name>
    <name type="common">Chickpea ascochyta blight fungus</name>
    <name type="synonym">Mycosphaerella rabiei</name>
    <dbReference type="NCBI Taxonomy" id="5454"/>
    <lineage>
        <taxon>Eukaryota</taxon>
        <taxon>Fungi</taxon>
        <taxon>Dikarya</taxon>
        <taxon>Ascomycota</taxon>
        <taxon>Pezizomycotina</taxon>
        <taxon>Dothideomycetes</taxon>
        <taxon>Pleosporomycetidae</taxon>
        <taxon>Pleosporales</taxon>
        <taxon>Pleosporineae</taxon>
        <taxon>Didymellaceae</taxon>
        <taxon>Ascochyta</taxon>
    </lineage>
</organism>
<evidence type="ECO:0000313" key="1">
    <source>
        <dbReference type="EMBL" id="KZM19035.1"/>
    </source>
</evidence>
<dbReference type="Proteomes" id="UP000076837">
    <property type="component" value="Unassembled WGS sequence"/>
</dbReference>
<evidence type="ECO:0000313" key="2">
    <source>
        <dbReference type="Proteomes" id="UP000076837"/>
    </source>
</evidence>
<sequence>MIVINFMRFPGEIRNTIYNSIIRELPRTTAGTSLPAIAYTSILIHQEFMSQYLPQIQFDIMSMSDIWHMHTVLDNHPLDLGWRRITGLTITNFTAIAHTQTRANEVMDFLYQFISLENLIIDVTFYDLNHGFQGRIKTINHIFTEFELFRLLSFTSLKSLVINVKCNGLSPTPGSIALLSHLEDVLKFDTGVRVTLILCDSENPNWRARVSTRADTSLDASAPAFAPPPSQAQAFEALLASGFARVSITAEREYPAAAPGCPAFLKGVRFDSTNLKKWYEEVLPHLAKCTFIVSSTADVTYGGSIFGSTALPHIYNAVTKVELPKFYWFSGVALNRHHNPYLQMCRNLPNLRELCLTIQTAGLTSQRWPERQIVALERTNPEAAKERIVLSVREAVHRYELDALFACTSLRLLRLEYIESAMTAYFCRVGNPVDVLQKLKVYLARGFAQRGLEVAVNLARVD</sequence>
<dbReference type="AlphaFoldDB" id="A0A162WHS0"/>
<protein>
    <submittedName>
        <fullName evidence="1">Uncharacterized protein</fullName>
    </submittedName>
</protein>